<gene>
    <name evidence="1" type="ORF">HPB50_003855</name>
</gene>
<reference evidence="1" key="1">
    <citation type="submission" date="2020-05" db="EMBL/GenBank/DDBJ databases">
        <title>Large-scale comparative analyses of tick genomes elucidate their genetic diversity and vector capacities.</title>
        <authorList>
            <person name="Jia N."/>
            <person name="Wang J."/>
            <person name="Shi W."/>
            <person name="Du L."/>
            <person name="Sun Y."/>
            <person name="Zhan W."/>
            <person name="Jiang J."/>
            <person name="Wang Q."/>
            <person name="Zhang B."/>
            <person name="Ji P."/>
            <person name="Sakyi L.B."/>
            <person name="Cui X."/>
            <person name="Yuan T."/>
            <person name="Jiang B."/>
            <person name="Yang W."/>
            <person name="Lam T.T.-Y."/>
            <person name="Chang Q."/>
            <person name="Ding S."/>
            <person name="Wang X."/>
            <person name="Zhu J."/>
            <person name="Ruan X."/>
            <person name="Zhao L."/>
            <person name="Wei J."/>
            <person name="Que T."/>
            <person name="Du C."/>
            <person name="Cheng J."/>
            <person name="Dai P."/>
            <person name="Han X."/>
            <person name="Huang E."/>
            <person name="Gao Y."/>
            <person name="Liu J."/>
            <person name="Shao H."/>
            <person name="Ye R."/>
            <person name="Li L."/>
            <person name="Wei W."/>
            <person name="Wang X."/>
            <person name="Wang C."/>
            <person name="Yang T."/>
            <person name="Huo Q."/>
            <person name="Li W."/>
            <person name="Guo W."/>
            <person name="Chen H."/>
            <person name="Zhou L."/>
            <person name="Ni X."/>
            <person name="Tian J."/>
            <person name="Zhou Y."/>
            <person name="Sheng Y."/>
            <person name="Liu T."/>
            <person name="Pan Y."/>
            <person name="Xia L."/>
            <person name="Li J."/>
            <person name="Zhao F."/>
            <person name="Cao W."/>
        </authorList>
    </citation>
    <scope>NUCLEOTIDE SEQUENCE</scope>
    <source>
        <strain evidence="1">Hyas-2018</strain>
    </source>
</reference>
<proteinExistence type="predicted"/>
<dbReference type="EMBL" id="CM023489">
    <property type="protein sequence ID" value="KAH6921654.1"/>
    <property type="molecule type" value="Genomic_DNA"/>
</dbReference>
<evidence type="ECO:0000313" key="1">
    <source>
        <dbReference type="EMBL" id="KAH6921654.1"/>
    </source>
</evidence>
<dbReference type="Proteomes" id="UP000821845">
    <property type="component" value="Chromosome 9"/>
</dbReference>
<sequence>MSRQDDLKSNTAEKSEEGGAGTATRYESHEDSRKLIVAHAGVSDIASTAFSGFRMPQEGLHGSDVLSVGAANQSLASQTIAAKDFLQGQRISGSPPPMAASESSLNSATNVFQIPEASINRTSIPAHVELSSTVLPDGTLTNVSVSADNPTDMSMADYGPIGARSQECPDFLATPVTFAALSSTPPSTSSSPNFCSQRGPTPTKHSHFEGPSEQTAVAVPDWKTQYDEVASQERQLPAAAEPRQTCVAESVHSKPGYKTADQGGASCAISQYRADLPSAKALPGSVLPPNDEIPNTDLGTAPDGPMVEPTPPEDLTTTPRFPLATLIVILLQVQSHLNFLHNSYPERCASVATILRDGRWERLATAAFHHGDVVHITANIASFFFKGLVIEAALGTKYFVAVLTVVVVLVGAVNASLLQVLYAVTGASFLETTCMHTFAGVALALELLHREYFCGSIIHLGKLVFRVRPLACVLLELLILYSSSARSFLPMVSGLLVGLLLAETLAVSQIIRWGFSFYNEAVTCVFIACACVIHASGPYPVLQAADQNAWTFKHSIWHPFVLPSVYVANACHLAYVLLSLLAVGQKLERNMGHYRFLVMFLGLLLVLTVLQHNVPAFVWKHVLLREDPLPDLLGQPGNDCGCALFCTVLAMKAVQYRGLPRSRYEMASIPVHVPFWPGLVLELTLLHLQTGRGSSFGHVVGVLLGLAVARFGWKELSCPVQDGRSTSTLGGRAGSSDSPKRGHHDLRYRLS</sequence>
<name>A0ACB7RMB3_HYAAI</name>
<comment type="caution">
    <text evidence="1">The sequence shown here is derived from an EMBL/GenBank/DDBJ whole genome shotgun (WGS) entry which is preliminary data.</text>
</comment>
<evidence type="ECO:0000313" key="2">
    <source>
        <dbReference type="Proteomes" id="UP000821845"/>
    </source>
</evidence>
<accession>A0ACB7RMB3</accession>
<organism evidence="1 2">
    <name type="scientific">Hyalomma asiaticum</name>
    <name type="common">Tick</name>
    <dbReference type="NCBI Taxonomy" id="266040"/>
    <lineage>
        <taxon>Eukaryota</taxon>
        <taxon>Metazoa</taxon>
        <taxon>Ecdysozoa</taxon>
        <taxon>Arthropoda</taxon>
        <taxon>Chelicerata</taxon>
        <taxon>Arachnida</taxon>
        <taxon>Acari</taxon>
        <taxon>Parasitiformes</taxon>
        <taxon>Ixodida</taxon>
        <taxon>Ixodoidea</taxon>
        <taxon>Ixodidae</taxon>
        <taxon>Hyalomminae</taxon>
        <taxon>Hyalomma</taxon>
    </lineage>
</organism>
<protein>
    <submittedName>
        <fullName evidence="1">Uncharacterized protein</fullName>
    </submittedName>
</protein>
<keyword evidence="2" id="KW-1185">Reference proteome</keyword>